<keyword evidence="2" id="KW-0597">Phosphoprotein</keyword>
<feature type="compositionally biased region" description="Polar residues" evidence="5">
    <location>
        <begin position="641"/>
        <end position="663"/>
    </location>
</feature>
<dbReference type="SMART" id="SM00033">
    <property type="entry name" value="CH"/>
    <property type="match status" value="1"/>
</dbReference>
<sequence>MTTHCPHSHPAHPPALPRIIPAGGHQQILLSPVFSHHRCSPLQLLGALPEAPTASTVTGLQSEGWKALGLSSTPPNTLTSSLSSAPSDSFPPSSTHTSSWSHLLENSEPVSRRPKTRSPLRTLGVRSSPAPPVYPLPLSQPPGRLNGCPPKPKPHSLSPPCLLSFSIRNADDPGLTTAGQKKQKIDTTPSSSGFVPSWRPPVPPRVESTPSADTEVHRQLSTLNEEDTLSTSAEHKTPAVQKFGVEVVKTSPGLQSMASLLSTSPQTSLETGSNLADISQIPKDTLMYRRTLDIYDDVSQEFWGLPCRMWHTVPELPILLSVRKRYDLVDAEQEMGKPFKDCTIVWEELPRSSTENCGTSGMSIEWEELPKRVLAETSEELSRNEMDIFKKDPQEESSPVQISTVVPALSTEQSYDGTNGVYAVHKLVEKTSEPEKEKLEIAETKMNLVDMTEPGWEVLEAEGMIPEKQTETPSPHLLKSIVDVFQKGYDSVATMLGPASPTFAEDDQHLKTTSSVSLQDRTQSAHSKVKAMPRVSSDMQFMNTDKKERASQETAWDLLDKRSCSVPLAMQDDAFPVWARFKKWPPLTAEDIPNESFEEAEKKPEKVPESNKEQDSVFSLESEGWLVKQLTEAAERDEDQTVMTSSEQDTGPPQSGTALQSAPNEDDLIEAATKDKKPKRRILKIPKRISDQSKVFSPVWPSKKKGGSISANDAKKDEPKNEEIAQTAKAMTDSTNSENLEQGDLPVNSDVTSSTKIDKSFNATPHQVEKLPLPVPMPREKNKRLSASFASDTETEDAKSTNTETAKMDDPTQISKEPCEDPVSPASSVISDVTFDVPREDDANTDGTSQISKETCDNPVSLASSVISDASFDVSREDDAGSDIEFIQTGSLDDGEEEMIRSWTFTDKQGTKTGSQVALLEDTDDIPDLSRSTSTISSAQDDWLHVGDSKSSDAMEVEAKTEDLEGGFEAVDVTSGCVEEDRSKAPRRAVPRGKKRVSGSHLDDAKSSVVQANEAITPQKKMADETVSAELMTSPGLVTSTQSLLEWCQEVTLNYHGVKITNFSTSWRNGLAFCAILHHFHPNSITYEKLDPYDIQLNNKKAFDGFAELGISRLMEPSDMVMLSVPDRLIVMTYLSQIRTHFMGQELSVLHIEKDSSDSSYAVGSRTTPEDPEAAVRYCTERLQEGGISLENNGAAMEKEVKSDVVTPQRQKKQQSAGGTQSPVAPPRTHFLSKSTFSHIKDADLVKKRRSQRRSSSVDEGESAAAATGHDDSSLTRSTSETERTDSLQEETRLEGQDTNQYVLNQMEALEAEQNHVDNRAGVVERNLRQLMETGSDKVEEERLIQEWFTLVNKKNALIRRQDHLQLLLEEQDLETRFELLKKELQDIMATEEWQKTPDHKHREQLLLQELVSLVNQRDKLVQNMDAKERGALEEDERLERGLEQRRRKYSKQQKDKCVMQ</sequence>
<evidence type="ECO:0000313" key="8">
    <source>
        <dbReference type="EMBL" id="CAL1590732.1"/>
    </source>
</evidence>
<dbReference type="EMBL" id="OZ035841">
    <property type="protein sequence ID" value="CAL1590732.1"/>
    <property type="molecule type" value="Genomic_DNA"/>
</dbReference>
<dbReference type="GO" id="GO:0005768">
    <property type="term" value="C:endosome"/>
    <property type="evidence" value="ECO:0007669"/>
    <property type="project" value="UniProtKB-SubCell"/>
</dbReference>
<feature type="compositionally biased region" description="Basic and acidic residues" evidence="5">
    <location>
        <begin position="599"/>
        <end position="615"/>
    </location>
</feature>
<evidence type="ECO:0000256" key="3">
    <source>
        <dbReference type="ARBA" id="ARBA00022753"/>
    </source>
</evidence>
<dbReference type="Proteomes" id="UP001497482">
    <property type="component" value="Chromosome 19"/>
</dbReference>
<evidence type="ECO:0000259" key="6">
    <source>
        <dbReference type="PROSITE" id="PS50021"/>
    </source>
</evidence>
<feature type="compositionally biased region" description="Basic and acidic residues" evidence="5">
    <location>
        <begin position="713"/>
        <end position="723"/>
    </location>
</feature>
<keyword evidence="3" id="KW-0967">Endosome</keyword>
<feature type="region of interest" description="Disordered" evidence="5">
    <location>
        <begin position="634"/>
        <end position="856"/>
    </location>
</feature>
<feature type="domain" description="BMERB" evidence="7">
    <location>
        <begin position="1290"/>
        <end position="1441"/>
    </location>
</feature>
<comment type="subcellular location">
    <subcellularLocation>
        <location evidence="1">Endosome</location>
    </subcellularLocation>
</comment>
<feature type="region of interest" description="Disordered" evidence="5">
    <location>
        <begin position="592"/>
        <end position="620"/>
    </location>
</feature>
<feature type="region of interest" description="Disordered" evidence="5">
    <location>
        <begin position="979"/>
        <end position="1008"/>
    </location>
</feature>
<dbReference type="InterPro" id="IPR036872">
    <property type="entry name" value="CH_dom_sf"/>
</dbReference>
<dbReference type="Gene3D" id="1.10.418.10">
    <property type="entry name" value="Calponin-like domain"/>
    <property type="match status" value="1"/>
</dbReference>
<dbReference type="PANTHER" id="PTHR23167:SF91">
    <property type="entry name" value="EH DOMAIN-BINDING PROTEIN 1-LIKE PROTEIN 1"/>
    <property type="match status" value="1"/>
</dbReference>
<feature type="compositionally biased region" description="Polar residues" evidence="5">
    <location>
        <begin position="749"/>
        <end position="765"/>
    </location>
</feature>
<evidence type="ECO:0000259" key="7">
    <source>
        <dbReference type="PROSITE" id="PS51848"/>
    </source>
</evidence>
<evidence type="ECO:0000256" key="1">
    <source>
        <dbReference type="ARBA" id="ARBA00004177"/>
    </source>
</evidence>
<dbReference type="Pfam" id="PF12130">
    <property type="entry name" value="bMERB_dom"/>
    <property type="match status" value="1"/>
</dbReference>
<dbReference type="PROSITE" id="PS51848">
    <property type="entry name" value="BMERB"/>
    <property type="match status" value="1"/>
</dbReference>
<feature type="compositionally biased region" description="Basic residues" evidence="5">
    <location>
        <begin position="676"/>
        <end position="687"/>
    </location>
</feature>
<organism evidence="8 9">
    <name type="scientific">Knipowitschia caucasica</name>
    <name type="common">Caucasian dwarf goby</name>
    <name type="synonym">Pomatoschistus caucasicus</name>
    <dbReference type="NCBI Taxonomy" id="637954"/>
    <lineage>
        <taxon>Eukaryota</taxon>
        <taxon>Metazoa</taxon>
        <taxon>Chordata</taxon>
        <taxon>Craniata</taxon>
        <taxon>Vertebrata</taxon>
        <taxon>Euteleostomi</taxon>
        <taxon>Actinopterygii</taxon>
        <taxon>Neopterygii</taxon>
        <taxon>Teleostei</taxon>
        <taxon>Neoteleostei</taxon>
        <taxon>Acanthomorphata</taxon>
        <taxon>Gobiaria</taxon>
        <taxon>Gobiiformes</taxon>
        <taxon>Gobioidei</taxon>
        <taxon>Gobiidae</taxon>
        <taxon>Gobiinae</taxon>
        <taxon>Knipowitschia</taxon>
    </lineage>
</organism>
<feature type="compositionally biased region" description="Basic residues" evidence="5">
    <location>
        <begin position="985"/>
        <end position="998"/>
    </location>
</feature>
<reference evidence="8 9" key="1">
    <citation type="submission" date="2024-04" db="EMBL/GenBank/DDBJ databases">
        <authorList>
            <person name="Waldvogel A.-M."/>
            <person name="Schoenle A."/>
        </authorList>
    </citation>
    <scope>NUCLEOTIDE SEQUENCE [LARGE SCALE GENOMIC DNA]</scope>
</reference>
<feature type="compositionally biased region" description="Low complexity" evidence="5">
    <location>
        <begin position="68"/>
        <end position="102"/>
    </location>
</feature>
<dbReference type="FunFam" id="1.10.418.10:FF:000023">
    <property type="entry name" value="EH domain-binding protein 1 isoform X1"/>
    <property type="match status" value="1"/>
</dbReference>
<dbReference type="Pfam" id="PF00307">
    <property type="entry name" value="CH"/>
    <property type="match status" value="1"/>
</dbReference>
<keyword evidence="4" id="KW-0175">Coiled coil</keyword>
<dbReference type="InterPro" id="IPR022735">
    <property type="entry name" value="bMERB_dom"/>
</dbReference>
<evidence type="ECO:0000256" key="4">
    <source>
        <dbReference type="ARBA" id="ARBA00023054"/>
    </source>
</evidence>
<dbReference type="SUPFAM" id="SSF47576">
    <property type="entry name" value="Calponin-homology domain, CH-domain"/>
    <property type="match status" value="1"/>
</dbReference>
<feature type="compositionally biased region" description="Polar residues" evidence="5">
    <location>
        <begin position="1206"/>
        <end position="1223"/>
    </location>
</feature>
<accession>A0AAV2KLH9</accession>
<protein>
    <recommendedName>
        <fullName evidence="10">EH domain-binding protein 1-like protein 1</fullName>
    </recommendedName>
</protein>
<feature type="compositionally biased region" description="Basic and acidic residues" evidence="5">
    <location>
        <begin position="1269"/>
        <end position="1296"/>
    </location>
</feature>
<dbReference type="PANTHER" id="PTHR23167">
    <property type="entry name" value="CALPONIN HOMOLOGY DOMAIN-CONTAINING PROTEIN DDB_G0272472-RELATED"/>
    <property type="match status" value="1"/>
</dbReference>
<gene>
    <name evidence="8" type="ORF">KC01_LOCUS20200</name>
</gene>
<evidence type="ECO:0000256" key="5">
    <source>
        <dbReference type="SAM" id="MobiDB-lite"/>
    </source>
</evidence>
<feature type="region of interest" description="Disordered" evidence="5">
    <location>
        <begin position="1"/>
        <end position="20"/>
    </location>
</feature>
<dbReference type="InterPro" id="IPR001715">
    <property type="entry name" value="CH_dom"/>
</dbReference>
<feature type="region of interest" description="Disordered" evidence="5">
    <location>
        <begin position="68"/>
        <end position="157"/>
    </location>
</feature>
<feature type="compositionally biased region" description="Pro residues" evidence="5">
    <location>
        <begin position="129"/>
        <end position="140"/>
    </location>
</feature>
<keyword evidence="9" id="KW-1185">Reference proteome</keyword>
<feature type="compositionally biased region" description="Basic residues" evidence="5">
    <location>
        <begin position="1"/>
        <end position="10"/>
    </location>
</feature>
<dbReference type="PROSITE" id="PS50021">
    <property type="entry name" value="CH"/>
    <property type="match status" value="1"/>
</dbReference>
<dbReference type="SMART" id="SM01203">
    <property type="entry name" value="DUF3585"/>
    <property type="match status" value="1"/>
</dbReference>
<proteinExistence type="predicted"/>
<name>A0AAV2KLH9_KNICA</name>
<evidence type="ECO:0000313" key="9">
    <source>
        <dbReference type="Proteomes" id="UP001497482"/>
    </source>
</evidence>
<feature type="region of interest" description="Disordered" evidence="5">
    <location>
        <begin position="172"/>
        <end position="217"/>
    </location>
</feature>
<feature type="domain" description="Calponin-homology (CH)" evidence="6">
    <location>
        <begin position="1038"/>
        <end position="1143"/>
    </location>
</feature>
<dbReference type="InterPro" id="IPR050540">
    <property type="entry name" value="F-actin_Monoox_Mical"/>
</dbReference>
<feature type="region of interest" description="Disordered" evidence="5">
    <location>
        <begin position="1198"/>
        <end position="1299"/>
    </location>
</feature>
<evidence type="ECO:0008006" key="10">
    <source>
        <dbReference type="Google" id="ProtNLM"/>
    </source>
</evidence>
<evidence type="ECO:0000256" key="2">
    <source>
        <dbReference type="ARBA" id="ARBA00022553"/>
    </source>
</evidence>